<dbReference type="GO" id="GO:0005524">
    <property type="term" value="F:ATP binding"/>
    <property type="evidence" value="ECO:0007669"/>
    <property type="project" value="UniProtKB-KW"/>
</dbReference>
<organism evidence="8 9">
    <name type="scientific">Thalassiosira pseudonana</name>
    <name type="common">Marine diatom</name>
    <name type="synonym">Cyclotella nana</name>
    <dbReference type="NCBI Taxonomy" id="35128"/>
    <lineage>
        <taxon>Eukaryota</taxon>
        <taxon>Sar</taxon>
        <taxon>Stramenopiles</taxon>
        <taxon>Ochrophyta</taxon>
        <taxon>Bacillariophyta</taxon>
        <taxon>Coscinodiscophyceae</taxon>
        <taxon>Thalassiosirophycidae</taxon>
        <taxon>Thalassiosirales</taxon>
        <taxon>Thalassiosiraceae</taxon>
        <taxon>Thalassiosira</taxon>
    </lineage>
</organism>
<dbReference type="PANTHER" id="PTHR45992:SF11">
    <property type="entry name" value="ALPHA-TYPE PROTEIN KINASE DOMAIN-CONTAINING PROTEIN"/>
    <property type="match status" value="1"/>
</dbReference>
<protein>
    <recommendedName>
        <fullName evidence="7">Alpha-type protein kinase domain-containing protein</fullName>
    </recommendedName>
</protein>
<dbReference type="Gene3D" id="3.40.50.410">
    <property type="entry name" value="von Willebrand factor, type A domain"/>
    <property type="match status" value="1"/>
</dbReference>
<feature type="region of interest" description="Disordered" evidence="6">
    <location>
        <begin position="133"/>
        <end position="157"/>
    </location>
</feature>
<reference evidence="8 9" key="1">
    <citation type="journal article" date="2004" name="Science">
        <title>The genome of the diatom Thalassiosira pseudonana: ecology, evolution, and metabolism.</title>
        <authorList>
            <person name="Armbrust E.V."/>
            <person name="Berges J.A."/>
            <person name="Bowler C."/>
            <person name="Green B.R."/>
            <person name="Martinez D."/>
            <person name="Putnam N.H."/>
            <person name="Zhou S."/>
            <person name="Allen A.E."/>
            <person name="Apt K.E."/>
            <person name="Bechner M."/>
            <person name="Brzezinski M.A."/>
            <person name="Chaal B.K."/>
            <person name="Chiovitti A."/>
            <person name="Davis A.K."/>
            <person name="Demarest M.S."/>
            <person name="Detter J.C."/>
            <person name="Glavina T."/>
            <person name="Goodstein D."/>
            <person name="Hadi M.Z."/>
            <person name="Hellsten U."/>
            <person name="Hildebrand M."/>
            <person name="Jenkins B.D."/>
            <person name="Jurka J."/>
            <person name="Kapitonov V.V."/>
            <person name="Kroger N."/>
            <person name="Lau W.W."/>
            <person name="Lane T.W."/>
            <person name="Larimer F.W."/>
            <person name="Lippmeier J.C."/>
            <person name="Lucas S."/>
            <person name="Medina M."/>
            <person name="Montsant A."/>
            <person name="Obornik M."/>
            <person name="Parker M.S."/>
            <person name="Palenik B."/>
            <person name="Pazour G.J."/>
            <person name="Richardson P.M."/>
            <person name="Rynearson T.A."/>
            <person name="Saito M.A."/>
            <person name="Schwartz D.C."/>
            <person name="Thamatrakoln K."/>
            <person name="Valentin K."/>
            <person name="Vardi A."/>
            <person name="Wilkerson F.P."/>
            <person name="Rokhsar D.S."/>
        </authorList>
    </citation>
    <scope>NUCLEOTIDE SEQUENCE [LARGE SCALE GENOMIC DNA]</scope>
    <source>
        <strain evidence="8 9">CCMP1335</strain>
    </source>
</reference>
<feature type="domain" description="Alpha-type protein kinase" evidence="7">
    <location>
        <begin position="557"/>
        <end position="818"/>
    </location>
</feature>
<dbReference type="Pfam" id="PF02816">
    <property type="entry name" value="Alpha_kinase"/>
    <property type="match status" value="1"/>
</dbReference>
<keyword evidence="5" id="KW-0067">ATP-binding</keyword>
<dbReference type="RefSeq" id="XP_002286817.1">
    <property type="nucleotide sequence ID" value="XM_002286781.1"/>
</dbReference>
<reference evidence="8 9" key="2">
    <citation type="journal article" date="2008" name="Nature">
        <title>The Phaeodactylum genome reveals the evolutionary history of diatom genomes.</title>
        <authorList>
            <person name="Bowler C."/>
            <person name="Allen A.E."/>
            <person name="Badger J.H."/>
            <person name="Grimwood J."/>
            <person name="Jabbari K."/>
            <person name="Kuo A."/>
            <person name="Maheswari U."/>
            <person name="Martens C."/>
            <person name="Maumus F."/>
            <person name="Otillar R.P."/>
            <person name="Rayko E."/>
            <person name="Salamov A."/>
            <person name="Vandepoele K."/>
            <person name="Beszteri B."/>
            <person name="Gruber A."/>
            <person name="Heijde M."/>
            <person name="Katinka M."/>
            <person name="Mock T."/>
            <person name="Valentin K."/>
            <person name="Verret F."/>
            <person name="Berges J.A."/>
            <person name="Brownlee C."/>
            <person name="Cadoret J.P."/>
            <person name="Chiovitti A."/>
            <person name="Choi C.J."/>
            <person name="Coesel S."/>
            <person name="De Martino A."/>
            <person name="Detter J.C."/>
            <person name="Durkin C."/>
            <person name="Falciatore A."/>
            <person name="Fournet J."/>
            <person name="Haruta M."/>
            <person name="Huysman M.J."/>
            <person name="Jenkins B.D."/>
            <person name="Jiroutova K."/>
            <person name="Jorgensen R.E."/>
            <person name="Joubert Y."/>
            <person name="Kaplan A."/>
            <person name="Kroger N."/>
            <person name="Kroth P.G."/>
            <person name="La Roche J."/>
            <person name="Lindquist E."/>
            <person name="Lommer M."/>
            <person name="Martin-Jezequel V."/>
            <person name="Lopez P.J."/>
            <person name="Lucas S."/>
            <person name="Mangogna M."/>
            <person name="McGinnis K."/>
            <person name="Medlin L.K."/>
            <person name="Montsant A."/>
            <person name="Oudot-Le Secq M.P."/>
            <person name="Napoli C."/>
            <person name="Obornik M."/>
            <person name="Parker M.S."/>
            <person name="Petit J.L."/>
            <person name="Porcel B.M."/>
            <person name="Poulsen N."/>
            <person name="Robison M."/>
            <person name="Rychlewski L."/>
            <person name="Rynearson T.A."/>
            <person name="Schmutz J."/>
            <person name="Shapiro H."/>
            <person name="Siaut M."/>
            <person name="Stanley M."/>
            <person name="Sussman M.R."/>
            <person name="Taylor A.R."/>
            <person name="Vardi A."/>
            <person name="von Dassow P."/>
            <person name="Vyverman W."/>
            <person name="Willis A."/>
            <person name="Wyrwicz L.S."/>
            <person name="Rokhsar D.S."/>
            <person name="Weissenbach J."/>
            <person name="Armbrust E.V."/>
            <person name="Green B.R."/>
            <person name="Van de Peer Y."/>
            <person name="Grigoriev I.V."/>
        </authorList>
    </citation>
    <scope>NUCLEOTIDE SEQUENCE [LARGE SCALE GENOMIC DNA]</scope>
    <source>
        <strain evidence="8 9">CCMP1335</strain>
    </source>
</reference>
<evidence type="ECO:0000313" key="8">
    <source>
        <dbReference type="EMBL" id="EED96458.1"/>
    </source>
</evidence>
<evidence type="ECO:0000256" key="4">
    <source>
        <dbReference type="ARBA" id="ARBA00022777"/>
    </source>
</evidence>
<dbReference type="InterPro" id="IPR051852">
    <property type="entry name" value="Alpha-type_PK"/>
</dbReference>
<dbReference type="InterPro" id="IPR011009">
    <property type="entry name" value="Kinase-like_dom_sf"/>
</dbReference>
<sequence length="828" mass="93944">MSKSTIKQERKRPPEEESLFVLDYLPVTSSSSSSPYQEHQQHEQQHHHPRIKAQKISDTSTSSLSSRRAATHQQEVVNLEDSDDEDEIEVVKTVKNSNKTVHFNEIEHEVYYFKPYPVEQLPEGRLGAIDEHDDEEEDGQNSTSRYSNNSSMLPLSSEHSRATADFTLISTHHGRARRNLRNISKRDLRAAIKYGQKMPAHPDRHTGEPRWKFLYNNIVYITSGDCRTEITSYVETIKLEKVPVSAAQTEHHIEVKRILKEEPHLCTGHTYIIFDQSGSMRENDVNGFKTRSHAAYGTLALDFISEQISQRGPNQDNLFAESVTVVEMRDKGEILQERQPFDWILFNRLISRPDISRPSWHGNYNDSLRLVQGMILLEHHNLLKGGVEPSELPNFSLVFLSDGRPSDSDHQCAQQRIDILRSLADTLQSKFSLYALGIGKRDAEFATLASMVETVKNNGGMGQFVHAGLSAVTLSSTFSAISSTMTSHRTTLLTGANDTANGVATAAGGGGADSSSKQIKDFTMRETGKVVGMNFPVKTFVHRKGFDIKRYRFNKDLYKRETVPWKDVGFMNHNACGFEMETKPFGKGAERLAYRFNEIQYDTKTKKYIKAGNTMVAKNSILANEEETRDAFHKDFCRVQSTSYDLAEKFNDVVRKAPLLQALSGETRPPELKFMLCHVYSYKNNQTDEESSVLVEKELPGKFTKYNSNNGYVKTSKEGVNNTRTIELNSGKVRFEEFVQAFSHWVYVHTNNNMLVCDIQGVLYEEGRYPQFLLTDPAICTSKSPRFGKTDMQLKGIRNFCRTHKCGIVCRGLRLPCMSSSKDDLTRP</sequence>
<keyword evidence="4" id="KW-0418">Kinase</keyword>
<evidence type="ECO:0000256" key="5">
    <source>
        <dbReference type="ARBA" id="ARBA00022840"/>
    </source>
</evidence>
<dbReference type="GO" id="GO:0004674">
    <property type="term" value="F:protein serine/threonine kinase activity"/>
    <property type="evidence" value="ECO:0000318"/>
    <property type="project" value="GO_Central"/>
</dbReference>
<evidence type="ECO:0000256" key="6">
    <source>
        <dbReference type="SAM" id="MobiDB-lite"/>
    </source>
</evidence>
<gene>
    <name evidence="8" type="ORF">THAPSDRAFT_1479</name>
</gene>
<feature type="compositionally biased region" description="Low complexity" evidence="6">
    <location>
        <begin position="57"/>
        <end position="66"/>
    </location>
</feature>
<dbReference type="Gene3D" id="3.20.200.10">
    <property type="entry name" value="MHCK/EF2 kinase"/>
    <property type="match status" value="1"/>
</dbReference>
<dbReference type="AlphaFoldDB" id="B8BR25"/>
<keyword evidence="9" id="KW-1185">Reference proteome</keyword>
<dbReference type="EMBL" id="CM000638">
    <property type="protein sequence ID" value="EED96458.1"/>
    <property type="molecule type" value="Genomic_DNA"/>
</dbReference>
<evidence type="ECO:0000259" key="7">
    <source>
        <dbReference type="PROSITE" id="PS51158"/>
    </source>
</evidence>
<dbReference type="SUPFAM" id="SSF56112">
    <property type="entry name" value="Protein kinase-like (PK-like)"/>
    <property type="match status" value="1"/>
</dbReference>
<dbReference type="GeneID" id="7442922"/>
<dbReference type="KEGG" id="tps:THAPSDRAFT_1479"/>
<accession>B8BR25</accession>
<dbReference type="Gene3D" id="3.30.200.20">
    <property type="entry name" value="Phosphorylase Kinase, domain 1"/>
    <property type="match status" value="1"/>
</dbReference>
<evidence type="ECO:0000256" key="1">
    <source>
        <dbReference type="ARBA" id="ARBA00022527"/>
    </source>
</evidence>
<feature type="compositionally biased region" description="Acidic residues" evidence="6">
    <location>
        <begin position="78"/>
        <end position="87"/>
    </location>
</feature>
<dbReference type="CDD" id="cd17508">
    <property type="entry name" value="Alpha_kinase"/>
    <property type="match status" value="1"/>
</dbReference>
<dbReference type="Proteomes" id="UP000001449">
    <property type="component" value="Chromosome 1"/>
</dbReference>
<evidence type="ECO:0000313" key="9">
    <source>
        <dbReference type="Proteomes" id="UP000001449"/>
    </source>
</evidence>
<dbReference type="InterPro" id="IPR036465">
    <property type="entry name" value="vWFA_dom_sf"/>
</dbReference>
<keyword evidence="2" id="KW-0808">Transferase</keyword>
<keyword evidence="3" id="KW-0547">Nucleotide-binding</keyword>
<feature type="compositionally biased region" description="Low complexity" evidence="6">
    <location>
        <begin position="29"/>
        <end position="38"/>
    </location>
</feature>
<keyword evidence="1" id="KW-0723">Serine/threonine-protein kinase</keyword>
<dbReference type="PROSITE" id="PS51158">
    <property type="entry name" value="ALPHA_KINASE"/>
    <property type="match status" value="1"/>
</dbReference>
<feature type="compositionally biased region" description="Polar residues" evidence="6">
    <location>
        <begin position="140"/>
        <end position="154"/>
    </location>
</feature>
<dbReference type="PANTHER" id="PTHR45992">
    <property type="entry name" value="EUKARYOTIC ELONGATION FACTOR 2 KINASE-RELATED"/>
    <property type="match status" value="1"/>
</dbReference>
<proteinExistence type="predicted"/>
<dbReference type="SUPFAM" id="SSF53300">
    <property type="entry name" value="vWA-like"/>
    <property type="match status" value="1"/>
</dbReference>
<dbReference type="PaxDb" id="35128-Thaps1479"/>
<dbReference type="SMART" id="SM00811">
    <property type="entry name" value="Alpha_kinase"/>
    <property type="match status" value="1"/>
</dbReference>
<feature type="region of interest" description="Disordered" evidence="6">
    <location>
        <begin position="28"/>
        <end position="87"/>
    </location>
</feature>
<name>B8BR25_THAPS</name>
<dbReference type="InParanoid" id="B8BR25"/>
<evidence type="ECO:0000256" key="3">
    <source>
        <dbReference type="ARBA" id="ARBA00022741"/>
    </source>
</evidence>
<evidence type="ECO:0000256" key="2">
    <source>
        <dbReference type="ARBA" id="ARBA00022679"/>
    </source>
</evidence>
<dbReference type="eggNOG" id="ENOG502RYY4">
    <property type="taxonomic scope" value="Eukaryota"/>
</dbReference>
<dbReference type="HOGENOM" id="CLU_017882_0_0_1"/>
<dbReference type="InterPro" id="IPR004166">
    <property type="entry name" value="a-kinase_dom"/>
</dbReference>